<keyword evidence="4" id="KW-1185">Reference proteome</keyword>
<evidence type="ECO:0000256" key="1">
    <source>
        <dbReference type="SAM" id="SignalP"/>
    </source>
</evidence>
<sequence>MRMKKILLMLSVLPLAFMAHAETTSSAKVDVLVKSDQSWNGIPYTAYPSGRPELTVLKFHIPAHTALPWHTHPIPNAGYVLSGQITIEDRDSGKKQTYTSGQAFTESVGAVHRGVTGDQPVELIVTYSGTAGTPTFVAEKGQKPEY</sequence>
<proteinExistence type="predicted"/>
<organism evidence="3 4">
    <name type="scientific">Luteibacter anthropi</name>
    <dbReference type="NCBI Taxonomy" id="564369"/>
    <lineage>
        <taxon>Bacteria</taxon>
        <taxon>Pseudomonadati</taxon>
        <taxon>Pseudomonadota</taxon>
        <taxon>Gammaproteobacteria</taxon>
        <taxon>Lysobacterales</taxon>
        <taxon>Rhodanobacteraceae</taxon>
        <taxon>Luteibacter</taxon>
    </lineage>
</organism>
<accession>A0A7X5ZK66</accession>
<dbReference type="Proteomes" id="UP000490980">
    <property type="component" value="Unassembled WGS sequence"/>
</dbReference>
<dbReference type="InterPro" id="IPR013096">
    <property type="entry name" value="Cupin_2"/>
</dbReference>
<dbReference type="InterPro" id="IPR011051">
    <property type="entry name" value="RmlC_Cupin_sf"/>
</dbReference>
<dbReference type="EMBL" id="JAARLZ010000012">
    <property type="protein sequence ID" value="NII08466.1"/>
    <property type="molecule type" value="Genomic_DNA"/>
</dbReference>
<evidence type="ECO:0000259" key="2">
    <source>
        <dbReference type="Pfam" id="PF07883"/>
    </source>
</evidence>
<feature type="signal peptide" evidence="1">
    <location>
        <begin position="1"/>
        <end position="21"/>
    </location>
</feature>
<dbReference type="InterPro" id="IPR014710">
    <property type="entry name" value="RmlC-like_jellyroll"/>
</dbReference>
<keyword evidence="1" id="KW-0732">Signal</keyword>
<feature type="chain" id="PRO_5030636022" evidence="1">
    <location>
        <begin position="22"/>
        <end position="146"/>
    </location>
</feature>
<dbReference type="Gene3D" id="2.60.120.10">
    <property type="entry name" value="Jelly Rolls"/>
    <property type="match status" value="1"/>
</dbReference>
<gene>
    <name evidence="3" type="ORF">HBF25_18945</name>
</gene>
<dbReference type="AlphaFoldDB" id="A0A7X5ZK66"/>
<protein>
    <submittedName>
        <fullName evidence="3">Cupin domain-containing protein</fullName>
    </submittedName>
</protein>
<dbReference type="SUPFAM" id="SSF51182">
    <property type="entry name" value="RmlC-like cupins"/>
    <property type="match status" value="1"/>
</dbReference>
<dbReference type="Pfam" id="PF07883">
    <property type="entry name" value="Cupin_2"/>
    <property type="match status" value="1"/>
</dbReference>
<feature type="domain" description="Cupin type-2" evidence="2">
    <location>
        <begin position="59"/>
        <end position="127"/>
    </location>
</feature>
<dbReference type="CDD" id="cd02236">
    <property type="entry name" value="cupin_CV2614-like"/>
    <property type="match status" value="1"/>
</dbReference>
<name>A0A7X5ZK66_9GAMM</name>
<evidence type="ECO:0000313" key="3">
    <source>
        <dbReference type="EMBL" id="NII08466.1"/>
    </source>
</evidence>
<evidence type="ECO:0000313" key="4">
    <source>
        <dbReference type="Proteomes" id="UP000490980"/>
    </source>
</evidence>
<reference evidence="3 4" key="1">
    <citation type="submission" date="2020-03" db="EMBL/GenBank/DDBJ databases">
        <authorList>
            <person name="Lai Q."/>
        </authorList>
    </citation>
    <scope>NUCLEOTIDE SEQUENCE [LARGE SCALE GENOMIC DNA]</scope>
    <source>
        <strain evidence="3 4">CCUG 25036</strain>
    </source>
</reference>
<comment type="caution">
    <text evidence="3">The sequence shown here is derived from an EMBL/GenBank/DDBJ whole genome shotgun (WGS) entry which is preliminary data.</text>
</comment>